<keyword evidence="2" id="KW-0805">Transcription regulation</keyword>
<dbReference type="GO" id="GO:0003677">
    <property type="term" value="F:DNA binding"/>
    <property type="evidence" value="ECO:0007669"/>
    <property type="project" value="UniProtKB-KW"/>
</dbReference>
<evidence type="ECO:0000256" key="4">
    <source>
        <dbReference type="ARBA" id="ARBA00023163"/>
    </source>
</evidence>
<dbReference type="InterPro" id="IPR058163">
    <property type="entry name" value="LysR-type_TF_proteobact-type"/>
</dbReference>
<dbReference type="InterPro" id="IPR005119">
    <property type="entry name" value="LysR_subst-bd"/>
</dbReference>
<dbReference type="RefSeq" id="WP_121274930.1">
    <property type="nucleotide sequence ID" value="NZ_RBZV01000001.1"/>
</dbReference>
<organism evidence="6 7">
    <name type="scientific">Trinickia fusca</name>
    <dbReference type="NCBI Taxonomy" id="2419777"/>
    <lineage>
        <taxon>Bacteria</taxon>
        <taxon>Pseudomonadati</taxon>
        <taxon>Pseudomonadota</taxon>
        <taxon>Betaproteobacteria</taxon>
        <taxon>Burkholderiales</taxon>
        <taxon>Burkholderiaceae</taxon>
        <taxon>Trinickia</taxon>
    </lineage>
</organism>
<keyword evidence="3" id="KW-0238">DNA-binding</keyword>
<dbReference type="Pfam" id="PF03466">
    <property type="entry name" value="LysR_substrate"/>
    <property type="match status" value="1"/>
</dbReference>
<name>A0A494XNG6_9BURK</name>
<dbReference type="AlphaFoldDB" id="A0A494XNG6"/>
<dbReference type="PANTHER" id="PTHR30537">
    <property type="entry name" value="HTH-TYPE TRANSCRIPTIONAL REGULATOR"/>
    <property type="match status" value="1"/>
</dbReference>
<evidence type="ECO:0000256" key="3">
    <source>
        <dbReference type="ARBA" id="ARBA00023125"/>
    </source>
</evidence>
<dbReference type="InterPro" id="IPR036388">
    <property type="entry name" value="WH-like_DNA-bd_sf"/>
</dbReference>
<dbReference type="CDD" id="cd08422">
    <property type="entry name" value="PBP2_CrgA_like"/>
    <property type="match status" value="1"/>
</dbReference>
<feature type="domain" description="HTH lysR-type" evidence="5">
    <location>
        <begin position="1"/>
        <end position="59"/>
    </location>
</feature>
<keyword evidence="4" id="KW-0804">Transcription</keyword>
<dbReference type="InterPro" id="IPR036390">
    <property type="entry name" value="WH_DNA-bd_sf"/>
</dbReference>
<dbReference type="Proteomes" id="UP000280434">
    <property type="component" value="Unassembled WGS sequence"/>
</dbReference>
<dbReference type="FunFam" id="1.10.10.10:FF:000001">
    <property type="entry name" value="LysR family transcriptional regulator"/>
    <property type="match status" value="1"/>
</dbReference>
<dbReference type="PROSITE" id="PS50931">
    <property type="entry name" value="HTH_LYSR"/>
    <property type="match status" value="1"/>
</dbReference>
<dbReference type="Gene3D" id="3.40.190.290">
    <property type="match status" value="1"/>
</dbReference>
<dbReference type="InterPro" id="IPR000847">
    <property type="entry name" value="LysR_HTH_N"/>
</dbReference>
<dbReference type="Gene3D" id="1.10.10.10">
    <property type="entry name" value="Winged helix-like DNA-binding domain superfamily/Winged helix DNA-binding domain"/>
    <property type="match status" value="1"/>
</dbReference>
<comment type="caution">
    <text evidence="6">The sequence shown here is derived from an EMBL/GenBank/DDBJ whole genome shotgun (WGS) entry which is preliminary data.</text>
</comment>
<evidence type="ECO:0000256" key="1">
    <source>
        <dbReference type="ARBA" id="ARBA00009437"/>
    </source>
</evidence>
<dbReference type="SUPFAM" id="SSF53850">
    <property type="entry name" value="Periplasmic binding protein-like II"/>
    <property type="match status" value="1"/>
</dbReference>
<gene>
    <name evidence="6" type="ORF">D7S89_01370</name>
</gene>
<protein>
    <submittedName>
        <fullName evidence="6">LysR family transcriptional regulator</fullName>
    </submittedName>
</protein>
<evidence type="ECO:0000313" key="7">
    <source>
        <dbReference type="Proteomes" id="UP000280434"/>
    </source>
</evidence>
<comment type="similarity">
    <text evidence="1">Belongs to the LysR transcriptional regulatory family.</text>
</comment>
<keyword evidence="7" id="KW-1185">Reference proteome</keyword>
<evidence type="ECO:0000259" key="5">
    <source>
        <dbReference type="PROSITE" id="PS50931"/>
    </source>
</evidence>
<dbReference type="Pfam" id="PF00126">
    <property type="entry name" value="HTH_1"/>
    <property type="match status" value="1"/>
</dbReference>
<dbReference type="PANTHER" id="PTHR30537:SF80">
    <property type="entry name" value="TRANSCRIPTIONAL REGULATOR"/>
    <property type="match status" value="1"/>
</dbReference>
<dbReference type="OrthoDB" id="9786526at2"/>
<accession>A0A494XNG6</accession>
<reference evidence="6 7" key="1">
    <citation type="submission" date="2018-10" db="EMBL/GenBank/DDBJ databases">
        <title>Paraburkholderia sp. 7MK8-2, isolated from soil.</title>
        <authorList>
            <person name="Gao Z.-H."/>
            <person name="Qiu L.-H."/>
        </authorList>
    </citation>
    <scope>NUCLEOTIDE SEQUENCE [LARGE SCALE GENOMIC DNA]</scope>
    <source>
        <strain evidence="6 7">7MK8-2</strain>
    </source>
</reference>
<proteinExistence type="inferred from homology"/>
<sequence length="303" mass="33145">MDSLDSLRLFTRVLELGSFSAVAREEGIGQPAVSKAIAALERSLGVRLLERTTTHMTPTEEGKQFYDRGKRVIEAYAEAVAEAKGQVQRLSGSLRVNAPVGLGELRLNGLFVEFLAAHPEIDIELILNDRMIDLVEEGVDVAIRLGGALPPNAVARSLGVSPRVLVATPAYLRRSPVLRKPEDLSAHEYIRFAGLAPGDRIEFFKGTETVAVATTGRYRVNSSLALRQCFVEGIGLGSAPAWLVQDLIDAGTLVRLLPRWEMAPQSMHLVYSSRRYQPQRARALLAFLAEKLPQLPGFRGPAP</sequence>
<evidence type="ECO:0000313" key="6">
    <source>
        <dbReference type="EMBL" id="RKP52217.1"/>
    </source>
</evidence>
<evidence type="ECO:0000256" key="2">
    <source>
        <dbReference type="ARBA" id="ARBA00023015"/>
    </source>
</evidence>
<dbReference type="SUPFAM" id="SSF46785">
    <property type="entry name" value="Winged helix' DNA-binding domain"/>
    <property type="match status" value="1"/>
</dbReference>
<dbReference type="EMBL" id="RBZV01000001">
    <property type="protein sequence ID" value="RKP52217.1"/>
    <property type="molecule type" value="Genomic_DNA"/>
</dbReference>
<dbReference type="PRINTS" id="PR00039">
    <property type="entry name" value="HTHLYSR"/>
</dbReference>
<dbReference type="GO" id="GO:0003700">
    <property type="term" value="F:DNA-binding transcription factor activity"/>
    <property type="evidence" value="ECO:0007669"/>
    <property type="project" value="InterPro"/>
</dbReference>